<dbReference type="AlphaFoldDB" id="A0A5D0RQR2"/>
<dbReference type="PANTHER" id="PTHR42760:SF40">
    <property type="entry name" value="3-OXOACYL-[ACYL-CARRIER-PROTEIN] REDUCTASE, CHLOROPLASTIC"/>
    <property type="match status" value="1"/>
</dbReference>
<comment type="similarity">
    <text evidence="1">Belongs to the short-chain dehydrogenases/reductases (SDR) family.</text>
</comment>
<dbReference type="RefSeq" id="WP_148376325.1">
    <property type="nucleotide sequence ID" value="NZ_VSIY01000003.1"/>
</dbReference>
<dbReference type="GO" id="GO:0016616">
    <property type="term" value="F:oxidoreductase activity, acting on the CH-OH group of donors, NAD or NADP as acceptor"/>
    <property type="evidence" value="ECO:0007669"/>
    <property type="project" value="TreeGrafter"/>
</dbReference>
<dbReference type="FunFam" id="3.40.50.720:FF:000084">
    <property type="entry name" value="Short-chain dehydrogenase reductase"/>
    <property type="match status" value="1"/>
</dbReference>
<name>A0A5D0RQR2_9RHOB</name>
<dbReference type="Proteomes" id="UP000322080">
    <property type="component" value="Unassembled WGS sequence"/>
</dbReference>
<keyword evidence="3" id="KW-1185">Reference proteome</keyword>
<dbReference type="EMBL" id="VSIY01000003">
    <property type="protein sequence ID" value="TYB83235.1"/>
    <property type="molecule type" value="Genomic_DNA"/>
</dbReference>
<dbReference type="InterPro" id="IPR002347">
    <property type="entry name" value="SDR_fam"/>
</dbReference>
<dbReference type="InterPro" id="IPR036291">
    <property type="entry name" value="NAD(P)-bd_dom_sf"/>
</dbReference>
<organism evidence="2 3">
    <name type="scientific">Maritimibacter fusiformis</name>
    <dbReference type="NCBI Taxonomy" id="2603819"/>
    <lineage>
        <taxon>Bacteria</taxon>
        <taxon>Pseudomonadati</taxon>
        <taxon>Pseudomonadota</taxon>
        <taxon>Alphaproteobacteria</taxon>
        <taxon>Rhodobacterales</taxon>
        <taxon>Roseobacteraceae</taxon>
        <taxon>Maritimibacter</taxon>
    </lineage>
</organism>
<dbReference type="InterPro" id="IPR020904">
    <property type="entry name" value="Sc_DH/Rdtase_CS"/>
</dbReference>
<evidence type="ECO:0000313" key="2">
    <source>
        <dbReference type="EMBL" id="TYB83235.1"/>
    </source>
</evidence>
<dbReference type="CDD" id="cd05233">
    <property type="entry name" value="SDR_c"/>
    <property type="match status" value="1"/>
</dbReference>
<dbReference type="PANTHER" id="PTHR42760">
    <property type="entry name" value="SHORT-CHAIN DEHYDROGENASES/REDUCTASES FAMILY MEMBER"/>
    <property type="match status" value="1"/>
</dbReference>
<protein>
    <submittedName>
        <fullName evidence="2">SDR family oxidoreductase</fullName>
    </submittedName>
</protein>
<gene>
    <name evidence="2" type="ORF">FVF75_03385</name>
</gene>
<dbReference type="SUPFAM" id="SSF51735">
    <property type="entry name" value="NAD(P)-binding Rossmann-fold domains"/>
    <property type="match status" value="1"/>
</dbReference>
<comment type="caution">
    <text evidence="2">The sequence shown here is derived from an EMBL/GenBank/DDBJ whole genome shotgun (WGS) entry which is preliminary data.</text>
</comment>
<dbReference type="Pfam" id="PF13561">
    <property type="entry name" value="adh_short_C2"/>
    <property type="match status" value="1"/>
</dbReference>
<dbReference type="PRINTS" id="PR00081">
    <property type="entry name" value="GDHRDH"/>
</dbReference>
<dbReference type="Gene3D" id="3.40.50.720">
    <property type="entry name" value="NAD(P)-binding Rossmann-like Domain"/>
    <property type="match status" value="1"/>
</dbReference>
<dbReference type="NCBIfam" id="NF005880">
    <property type="entry name" value="PRK07831.1"/>
    <property type="match status" value="1"/>
</dbReference>
<dbReference type="PRINTS" id="PR00080">
    <property type="entry name" value="SDRFAMILY"/>
</dbReference>
<reference evidence="2 3" key="1">
    <citation type="submission" date="2019-08" db="EMBL/GenBank/DDBJ databases">
        <title>Identification of a novel species of the genus Boseongicola.</title>
        <authorList>
            <person name="Zhang X.-Q."/>
        </authorList>
    </citation>
    <scope>NUCLEOTIDE SEQUENCE [LARGE SCALE GENOMIC DNA]</scope>
    <source>
        <strain evidence="2 3">HY14</strain>
    </source>
</reference>
<evidence type="ECO:0000256" key="1">
    <source>
        <dbReference type="ARBA" id="ARBA00006484"/>
    </source>
</evidence>
<dbReference type="PROSITE" id="PS00061">
    <property type="entry name" value="ADH_SHORT"/>
    <property type="match status" value="1"/>
</dbReference>
<dbReference type="GO" id="GO:0030497">
    <property type="term" value="P:fatty acid elongation"/>
    <property type="evidence" value="ECO:0007669"/>
    <property type="project" value="TreeGrafter"/>
</dbReference>
<evidence type="ECO:0000313" key="3">
    <source>
        <dbReference type="Proteomes" id="UP000322080"/>
    </source>
</evidence>
<accession>A0A5D0RQR2</accession>
<sequence>MAFTPPPPYPASHGLLNGKTVLVTASAGTGLGYATAKRCAEEGATVMLSDMHEKRLTQYADKLEAEIGRRVHRKAGNVTVEDDVQALIGAAVDEMGRLDVLVNNAGLGGTVDLIDMEDEQWQTIMDVNINGTFRMMRAALPVMIAQGSGNVVNLSSVVAWRASPGQSAYATSKAGVLAMTRAAAMEVAKKGVRINAVVPSIAMHPNLVKVTTPEFLEQIIEQYEAFGRAAEPWEIGNTVVFLASDYSSYMTGEALSVSCRHP</sequence>
<proteinExistence type="inferred from homology"/>